<dbReference type="SUPFAM" id="SSF48371">
    <property type="entry name" value="ARM repeat"/>
    <property type="match status" value="1"/>
</dbReference>
<evidence type="ECO:0000313" key="2">
    <source>
        <dbReference type="Proteomes" id="UP000789396"/>
    </source>
</evidence>
<dbReference type="AlphaFoldDB" id="A0A9N9DMD3"/>
<organism evidence="1 2">
    <name type="scientific">Racocetra fulgida</name>
    <dbReference type="NCBI Taxonomy" id="60492"/>
    <lineage>
        <taxon>Eukaryota</taxon>
        <taxon>Fungi</taxon>
        <taxon>Fungi incertae sedis</taxon>
        <taxon>Mucoromycota</taxon>
        <taxon>Glomeromycotina</taxon>
        <taxon>Glomeromycetes</taxon>
        <taxon>Diversisporales</taxon>
        <taxon>Gigasporaceae</taxon>
        <taxon>Racocetra</taxon>
    </lineage>
</organism>
<protein>
    <submittedName>
        <fullName evidence="1">16401_t:CDS:1</fullName>
    </submittedName>
</protein>
<comment type="caution">
    <text evidence="1">The sequence shown here is derived from an EMBL/GenBank/DDBJ whole genome shotgun (WGS) entry which is preliminary data.</text>
</comment>
<sequence length="103" mass="11843">MTLHDLEKRGLTQAFFSIWFENIEKFKRVHDKKLVIVALCSLLELPFEQLPPTLQGGWTQVLDGILTSLDKAYGEDDSVGNEVLFESPLDKVDVYIKFHESFI</sequence>
<evidence type="ECO:0000313" key="1">
    <source>
        <dbReference type="EMBL" id="CAG8644519.1"/>
    </source>
</evidence>
<dbReference type="OrthoDB" id="760868at2759"/>
<feature type="non-terminal residue" evidence="1">
    <location>
        <position position="103"/>
    </location>
</feature>
<name>A0A9N9DMD3_9GLOM</name>
<gene>
    <name evidence="1" type="ORF">RFULGI_LOCUS8205</name>
</gene>
<dbReference type="Gene3D" id="1.25.10.10">
    <property type="entry name" value="Leucine-rich Repeat Variant"/>
    <property type="match status" value="1"/>
</dbReference>
<dbReference type="EMBL" id="CAJVPZ010012930">
    <property type="protein sequence ID" value="CAG8644519.1"/>
    <property type="molecule type" value="Genomic_DNA"/>
</dbReference>
<reference evidence="1" key="1">
    <citation type="submission" date="2021-06" db="EMBL/GenBank/DDBJ databases">
        <authorList>
            <person name="Kallberg Y."/>
            <person name="Tangrot J."/>
            <person name="Rosling A."/>
        </authorList>
    </citation>
    <scope>NUCLEOTIDE SEQUENCE</scope>
    <source>
        <strain evidence="1">IN212</strain>
    </source>
</reference>
<dbReference type="Proteomes" id="UP000789396">
    <property type="component" value="Unassembled WGS sequence"/>
</dbReference>
<proteinExistence type="predicted"/>
<dbReference type="InterPro" id="IPR011989">
    <property type="entry name" value="ARM-like"/>
</dbReference>
<dbReference type="InterPro" id="IPR016024">
    <property type="entry name" value="ARM-type_fold"/>
</dbReference>
<keyword evidence="2" id="KW-1185">Reference proteome</keyword>
<accession>A0A9N9DMD3</accession>